<dbReference type="GO" id="GO:0005789">
    <property type="term" value="C:endoplasmic reticulum membrane"/>
    <property type="evidence" value="ECO:0007669"/>
    <property type="project" value="TreeGrafter"/>
</dbReference>
<protein>
    <recommendedName>
        <fullName evidence="2">J domain-containing protein</fullName>
    </recommendedName>
</protein>
<proteinExistence type="predicted"/>
<evidence type="ECO:0000256" key="1">
    <source>
        <dbReference type="SAM" id="MobiDB-lite"/>
    </source>
</evidence>
<dbReference type="PROSITE" id="PS50076">
    <property type="entry name" value="DNAJ_2"/>
    <property type="match status" value="1"/>
</dbReference>
<evidence type="ECO:0000313" key="3">
    <source>
        <dbReference type="EMBL" id="CAE2293528.1"/>
    </source>
</evidence>
<dbReference type="PANTHER" id="PTHR43908">
    <property type="entry name" value="AT29763P-RELATED"/>
    <property type="match status" value="1"/>
</dbReference>
<organism evidence="3">
    <name type="scientific">Paramoeba aestuarina</name>
    <dbReference type="NCBI Taxonomy" id="180227"/>
    <lineage>
        <taxon>Eukaryota</taxon>
        <taxon>Amoebozoa</taxon>
        <taxon>Discosea</taxon>
        <taxon>Flabellinia</taxon>
        <taxon>Dactylopodida</taxon>
        <taxon>Paramoebidae</taxon>
        <taxon>Paramoeba</taxon>
    </lineage>
</organism>
<name>A0A7S4KFN5_9EUKA</name>
<dbReference type="EMBL" id="HBKR01009387">
    <property type="protein sequence ID" value="CAE2293528.1"/>
    <property type="molecule type" value="Transcribed_RNA"/>
</dbReference>
<gene>
    <name evidence="3" type="ORF">NAES01612_LOCUS6229</name>
</gene>
<dbReference type="Pfam" id="PF00226">
    <property type="entry name" value="DnaJ"/>
    <property type="match status" value="1"/>
</dbReference>
<dbReference type="InterPro" id="IPR001623">
    <property type="entry name" value="DnaJ_domain"/>
</dbReference>
<reference evidence="3" key="1">
    <citation type="submission" date="2021-01" db="EMBL/GenBank/DDBJ databases">
        <authorList>
            <person name="Corre E."/>
            <person name="Pelletier E."/>
            <person name="Niang G."/>
            <person name="Scheremetjew M."/>
            <person name="Finn R."/>
            <person name="Kale V."/>
            <person name="Holt S."/>
            <person name="Cochrane G."/>
            <person name="Meng A."/>
            <person name="Brown T."/>
            <person name="Cohen L."/>
        </authorList>
    </citation>
    <scope>NUCLEOTIDE SEQUENCE</scope>
    <source>
        <strain evidence="3">SoJaBio B1-5/56/2</strain>
    </source>
</reference>
<sequence length="156" mass="17957">MSVDVGKIIDHISKSTNHFDTLGLSAQKETCTTKDVIKAYRKLAARIHPDKCTDPRAKDVFDKVNQASKILSNEAVLKKLQAKFSQTAEERDENQSRAAEAHRANVHAQILRKQKEREERKAAKEIERANLKRQNEEIMVNQKKWKAHQQNMIKKS</sequence>
<dbReference type="AlphaFoldDB" id="A0A7S4KFN5"/>
<dbReference type="GO" id="GO:0030544">
    <property type="term" value="F:Hsp70 protein binding"/>
    <property type="evidence" value="ECO:0007669"/>
    <property type="project" value="TreeGrafter"/>
</dbReference>
<feature type="domain" description="J" evidence="2">
    <location>
        <begin position="17"/>
        <end position="85"/>
    </location>
</feature>
<dbReference type="PRINTS" id="PR00625">
    <property type="entry name" value="JDOMAIN"/>
</dbReference>
<feature type="compositionally biased region" description="Basic and acidic residues" evidence="1">
    <location>
        <begin position="93"/>
        <end position="103"/>
    </location>
</feature>
<dbReference type="CDD" id="cd06257">
    <property type="entry name" value="DnaJ"/>
    <property type="match status" value="1"/>
</dbReference>
<dbReference type="SMART" id="SM00271">
    <property type="entry name" value="DnaJ"/>
    <property type="match status" value="1"/>
</dbReference>
<accession>A0A7S4KFN5</accession>
<dbReference type="InterPro" id="IPR036869">
    <property type="entry name" value="J_dom_sf"/>
</dbReference>
<dbReference type="GO" id="GO:0071218">
    <property type="term" value="P:cellular response to misfolded protein"/>
    <property type="evidence" value="ECO:0007669"/>
    <property type="project" value="TreeGrafter"/>
</dbReference>
<dbReference type="SUPFAM" id="SSF46565">
    <property type="entry name" value="Chaperone J-domain"/>
    <property type="match status" value="1"/>
</dbReference>
<dbReference type="InterPro" id="IPR051100">
    <property type="entry name" value="DnaJ_subfamily_B/C"/>
</dbReference>
<evidence type="ECO:0000259" key="2">
    <source>
        <dbReference type="PROSITE" id="PS50076"/>
    </source>
</evidence>
<dbReference type="Gene3D" id="1.10.287.110">
    <property type="entry name" value="DnaJ domain"/>
    <property type="match status" value="1"/>
</dbReference>
<feature type="region of interest" description="Disordered" evidence="1">
    <location>
        <begin position="85"/>
        <end position="104"/>
    </location>
</feature>
<dbReference type="PANTHER" id="PTHR43908:SF3">
    <property type="entry name" value="AT29763P-RELATED"/>
    <property type="match status" value="1"/>
</dbReference>